<dbReference type="GeneID" id="73289993"/>
<dbReference type="PANTHER" id="PTHR36529">
    <property type="entry name" value="SLL1095 PROTEIN"/>
    <property type="match status" value="1"/>
</dbReference>
<name>A0A9E7NEB0_9EURY</name>
<dbReference type="InterPro" id="IPR029044">
    <property type="entry name" value="Nucleotide-diphossugar_trans"/>
</dbReference>
<sequence>MIVVVPVDPPHEALAPDSLLEHDSFAAADWPEYYRAMVADVVDAVASSGGDLLINYRDEQTLPDEVAVDDSEAAVRGMVLEALGNLEILDGDAGDADGAEAVRFERQVGSNRAARVGNTVTHLLEREEVQSVGVLEPTAPLVGRTEIDGVAMSLRRNEVVLGPSQGGDVYLAAFTEPIDFTDAFAEPAVSTLTTRANDAGLGVGFAPRVPTVTDPRGLVGTAAEAQARRLAGRVAPERTLSVLEGDTDNAF</sequence>
<dbReference type="Proteomes" id="UP001056855">
    <property type="component" value="Chromosome"/>
</dbReference>
<dbReference type="RefSeq" id="WP_254159997.1">
    <property type="nucleotide sequence ID" value="NZ_CP100355.1"/>
</dbReference>
<dbReference type="AlphaFoldDB" id="A0A9E7NEB0"/>
<evidence type="ECO:0000313" key="1">
    <source>
        <dbReference type="EMBL" id="UTF55192.1"/>
    </source>
</evidence>
<accession>A0A9E7NEB0</accession>
<gene>
    <name evidence="1" type="ORF">NGM29_08065</name>
</gene>
<dbReference type="PANTHER" id="PTHR36529:SF1">
    <property type="entry name" value="GLYCOSYLTRANSFERASE"/>
    <property type="match status" value="1"/>
</dbReference>
<dbReference type="Gene3D" id="3.90.550.10">
    <property type="entry name" value="Spore Coat Polysaccharide Biosynthesis Protein SpsA, Chain A"/>
    <property type="match status" value="1"/>
</dbReference>
<keyword evidence="2" id="KW-1185">Reference proteome</keyword>
<dbReference type="InterPro" id="IPR018641">
    <property type="entry name" value="Trfase_1_rSAM/seldom-assoc"/>
</dbReference>
<protein>
    <submittedName>
        <fullName evidence="1">Uncharacterized protein</fullName>
    </submittedName>
</protein>
<organism evidence="1 2">
    <name type="scientific">Natronosalvus rutilus</name>
    <dbReference type="NCBI Taxonomy" id="2953753"/>
    <lineage>
        <taxon>Archaea</taxon>
        <taxon>Methanobacteriati</taxon>
        <taxon>Methanobacteriota</taxon>
        <taxon>Stenosarchaea group</taxon>
        <taxon>Halobacteria</taxon>
        <taxon>Halobacteriales</taxon>
        <taxon>Natrialbaceae</taxon>
        <taxon>Natronosalvus</taxon>
    </lineage>
</organism>
<dbReference type="KEGG" id="sawl:NGM29_08065"/>
<proteinExistence type="predicted"/>
<reference evidence="1" key="1">
    <citation type="submission" date="2022-06" db="EMBL/GenBank/DDBJ databases">
        <title>Diverse halophilic archaea isolated from saline environments.</title>
        <authorList>
            <person name="Cui H.-L."/>
        </authorList>
    </citation>
    <scope>NUCLEOTIDE SEQUENCE</scope>
    <source>
        <strain evidence="1">WLHS1</strain>
    </source>
</reference>
<evidence type="ECO:0000313" key="2">
    <source>
        <dbReference type="Proteomes" id="UP001056855"/>
    </source>
</evidence>
<dbReference type="EMBL" id="CP100355">
    <property type="protein sequence ID" value="UTF55192.1"/>
    <property type="molecule type" value="Genomic_DNA"/>
</dbReference>